<dbReference type="Pfam" id="PF08436">
    <property type="entry name" value="DXP_redisom_C"/>
    <property type="match status" value="1"/>
</dbReference>
<dbReference type="Gene3D" id="3.40.50.720">
    <property type="entry name" value="NAD(P)-binding Rossmann-like Domain"/>
    <property type="match status" value="1"/>
</dbReference>
<dbReference type="InterPro" id="IPR036291">
    <property type="entry name" value="NAD(P)-bd_dom_sf"/>
</dbReference>
<dbReference type="GO" id="GO:0051484">
    <property type="term" value="P:isopentenyl diphosphate biosynthetic process, methylerythritol 4-phosphate pathway involved in terpenoid biosynthetic process"/>
    <property type="evidence" value="ECO:0007669"/>
    <property type="project" value="TreeGrafter"/>
</dbReference>
<dbReference type="InterPro" id="IPR013644">
    <property type="entry name" value="DXP_reductoisomerase_C"/>
</dbReference>
<dbReference type="GO" id="GO:0030145">
    <property type="term" value="F:manganese ion binding"/>
    <property type="evidence" value="ECO:0007669"/>
    <property type="project" value="TreeGrafter"/>
</dbReference>
<dbReference type="SUPFAM" id="SSF51735">
    <property type="entry name" value="NAD(P)-binding Rossmann-fold domains"/>
    <property type="match status" value="1"/>
</dbReference>
<dbReference type="GO" id="GO:0030604">
    <property type="term" value="F:1-deoxy-D-xylulose-5-phosphate reductoisomerase activity"/>
    <property type="evidence" value="ECO:0007669"/>
    <property type="project" value="UniProtKB-EC"/>
</dbReference>
<feature type="domain" description="DXP reductoisomerase C-terminal" evidence="14">
    <location>
        <begin position="260"/>
        <end position="375"/>
    </location>
</feature>
<dbReference type="Pfam" id="PF02670">
    <property type="entry name" value="DXP_reductoisom"/>
    <property type="match status" value="1"/>
</dbReference>
<evidence type="ECO:0000259" key="12">
    <source>
        <dbReference type="Pfam" id="PF02670"/>
    </source>
</evidence>
<feature type="domain" description="1-deoxy-D-xylulose 5-phosphate reductoisomerase C-terminal" evidence="13">
    <location>
        <begin position="145"/>
        <end position="228"/>
    </location>
</feature>
<organism evidence="15">
    <name type="scientific">bioreactor metagenome</name>
    <dbReference type="NCBI Taxonomy" id="1076179"/>
    <lineage>
        <taxon>unclassified sequences</taxon>
        <taxon>metagenomes</taxon>
        <taxon>ecological metagenomes</taxon>
    </lineage>
</organism>
<dbReference type="GO" id="GO:0070402">
    <property type="term" value="F:NADPH binding"/>
    <property type="evidence" value="ECO:0007669"/>
    <property type="project" value="InterPro"/>
</dbReference>
<keyword evidence="9" id="KW-0464">Manganese</keyword>
<evidence type="ECO:0000313" key="15">
    <source>
        <dbReference type="EMBL" id="MPM09403.1"/>
    </source>
</evidence>
<evidence type="ECO:0000256" key="9">
    <source>
        <dbReference type="ARBA" id="ARBA00023211"/>
    </source>
</evidence>
<evidence type="ECO:0000256" key="5">
    <source>
        <dbReference type="ARBA" id="ARBA00012366"/>
    </source>
</evidence>
<dbReference type="PIRSF" id="PIRSF006205">
    <property type="entry name" value="Dxp_reductismrs"/>
    <property type="match status" value="1"/>
</dbReference>
<dbReference type="AlphaFoldDB" id="A0A644X529"/>
<dbReference type="GO" id="GO:0016853">
    <property type="term" value="F:isomerase activity"/>
    <property type="evidence" value="ECO:0007669"/>
    <property type="project" value="UniProtKB-KW"/>
</dbReference>
<evidence type="ECO:0000256" key="8">
    <source>
        <dbReference type="ARBA" id="ARBA00023002"/>
    </source>
</evidence>
<dbReference type="FunFam" id="3.40.50.720:FF:000045">
    <property type="entry name" value="1-deoxy-D-xylulose 5-phosphate reductoisomerase"/>
    <property type="match status" value="1"/>
</dbReference>
<comment type="pathway">
    <text evidence="3">Isoprenoid biosynthesis; isopentenyl diphosphate biosynthesis via DXP pathway; isopentenyl diphosphate from 1-deoxy-D-xylulose 5-phosphate: step 1/6.</text>
</comment>
<dbReference type="InterPro" id="IPR026877">
    <property type="entry name" value="DXPR_C"/>
</dbReference>
<comment type="cofactor">
    <cofactor evidence="1">
        <name>Mn(2+)</name>
        <dbReference type="ChEBI" id="CHEBI:29035"/>
    </cofactor>
</comment>
<sequence>MQQRLAILGSTGSIGKQTLEVCRQFPDRFTVEVLTAGQRAEELIHQALEFNPNMVVIGDESKYDTVSEALKNTDVKVFCGSKSIADAATVESVDTVVLALVGIAGLEPAYAALKAGKKLALANKEVLVVAGELISKTAIENRAAIIPIDSEHSAIMQCLQGESSASIEKIILTASGGPFRGFNKDQLQHVTLQQALAHPVWSMGNKITIDSATMMNKGFEVIEARWLFNIPAEKIDVVVHPQSIIHSMVQFVDGSVKAQMSRPDMRLPILYALTWPERVPAPFQTNGIKDIFSLTFEKADTETFRHLSLAFEAIKTGGGAPCVLNASNEIAVDLFLHNKISFLDMQQMSEAALSKIAAGAIGSIEEYIALDAETRIFCQTLNH</sequence>
<keyword evidence="15" id="KW-0413">Isomerase</keyword>
<evidence type="ECO:0000256" key="2">
    <source>
        <dbReference type="ARBA" id="ARBA00001946"/>
    </source>
</evidence>
<evidence type="ECO:0000259" key="13">
    <source>
        <dbReference type="Pfam" id="PF08436"/>
    </source>
</evidence>
<comment type="similarity">
    <text evidence="4">Belongs to the DXR family.</text>
</comment>
<dbReference type="InterPro" id="IPR013512">
    <property type="entry name" value="DXP_reductoisomerase_N"/>
</dbReference>
<proteinExistence type="inferred from homology"/>
<dbReference type="EMBL" id="VSSQ01001565">
    <property type="protein sequence ID" value="MPM09403.1"/>
    <property type="molecule type" value="Genomic_DNA"/>
</dbReference>
<feature type="domain" description="1-deoxy-D-xylulose 5-phosphate reductoisomerase N-terminal" evidence="12">
    <location>
        <begin position="5"/>
        <end position="131"/>
    </location>
</feature>
<keyword evidence="7" id="KW-0521">NADP</keyword>
<dbReference type="InterPro" id="IPR036169">
    <property type="entry name" value="DXPR_C_sf"/>
</dbReference>
<dbReference type="EC" id="1.1.1.267" evidence="5"/>
<name>A0A644X529_9ZZZZ</name>
<dbReference type="PANTHER" id="PTHR30525">
    <property type="entry name" value="1-DEOXY-D-XYLULOSE 5-PHOSPHATE REDUCTOISOMERASE"/>
    <property type="match status" value="1"/>
</dbReference>
<keyword evidence="6" id="KW-0479">Metal-binding</keyword>
<gene>
    <name evidence="15" type="primary">dxr_16</name>
    <name evidence="15" type="ORF">SDC9_55720</name>
</gene>
<evidence type="ECO:0000259" key="14">
    <source>
        <dbReference type="Pfam" id="PF13288"/>
    </source>
</evidence>
<keyword evidence="8 15" id="KW-0560">Oxidoreductase</keyword>
<dbReference type="InterPro" id="IPR003821">
    <property type="entry name" value="DXP_reductoisomerase"/>
</dbReference>
<evidence type="ECO:0000256" key="7">
    <source>
        <dbReference type="ARBA" id="ARBA00022857"/>
    </source>
</evidence>
<dbReference type="HAMAP" id="MF_00183">
    <property type="entry name" value="DXP_reductoisom"/>
    <property type="match status" value="1"/>
</dbReference>
<dbReference type="NCBIfam" id="TIGR00243">
    <property type="entry name" value="Dxr"/>
    <property type="match status" value="1"/>
</dbReference>
<keyword evidence="10" id="KW-0414">Isoprene biosynthesis</keyword>
<evidence type="ECO:0000256" key="10">
    <source>
        <dbReference type="ARBA" id="ARBA00023229"/>
    </source>
</evidence>
<dbReference type="Pfam" id="PF13288">
    <property type="entry name" value="DXPR_C"/>
    <property type="match status" value="1"/>
</dbReference>
<dbReference type="SUPFAM" id="SSF55347">
    <property type="entry name" value="Glyceraldehyde-3-phosphate dehydrogenase-like, C-terminal domain"/>
    <property type="match status" value="1"/>
</dbReference>
<protein>
    <recommendedName>
        <fullName evidence="5">1-deoxy-D-xylulose-5-phosphate reductoisomerase</fullName>
        <ecNumber evidence="5">1.1.1.267</ecNumber>
    </recommendedName>
</protein>
<evidence type="ECO:0000256" key="6">
    <source>
        <dbReference type="ARBA" id="ARBA00022723"/>
    </source>
</evidence>
<dbReference type="NCBIfam" id="NF009114">
    <property type="entry name" value="PRK12464.1"/>
    <property type="match status" value="1"/>
</dbReference>
<dbReference type="UniPathway" id="UPA00056">
    <property type="reaction ID" value="UER00092"/>
</dbReference>
<comment type="cofactor">
    <cofactor evidence="2">
        <name>Mg(2+)</name>
        <dbReference type="ChEBI" id="CHEBI:18420"/>
    </cofactor>
</comment>
<evidence type="ECO:0000256" key="11">
    <source>
        <dbReference type="ARBA" id="ARBA00048543"/>
    </source>
</evidence>
<dbReference type="PANTHER" id="PTHR30525:SF0">
    <property type="entry name" value="1-DEOXY-D-XYLULOSE 5-PHOSPHATE REDUCTOISOMERASE, CHLOROPLASTIC"/>
    <property type="match status" value="1"/>
</dbReference>
<comment type="catalytic activity">
    <reaction evidence="11">
        <text>2-C-methyl-D-erythritol 4-phosphate + NADP(+) = 1-deoxy-D-xylulose 5-phosphate + NADPH + H(+)</text>
        <dbReference type="Rhea" id="RHEA:13717"/>
        <dbReference type="ChEBI" id="CHEBI:15378"/>
        <dbReference type="ChEBI" id="CHEBI:57783"/>
        <dbReference type="ChEBI" id="CHEBI:57792"/>
        <dbReference type="ChEBI" id="CHEBI:58262"/>
        <dbReference type="ChEBI" id="CHEBI:58349"/>
        <dbReference type="EC" id="1.1.1.267"/>
    </reaction>
    <physiologicalReaction direction="right-to-left" evidence="11">
        <dbReference type="Rhea" id="RHEA:13719"/>
    </physiologicalReaction>
</comment>
<reference evidence="15" key="1">
    <citation type="submission" date="2019-08" db="EMBL/GenBank/DDBJ databases">
        <authorList>
            <person name="Kucharzyk K."/>
            <person name="Murdoch R.W."/>
            <person name="Higgins S."/>
            <person name="Loffler F."/>
        </authorList>
    </citation>
    <scope>NUCLEOTIDE SEQUENCE</scope>
</reference>
<comment type="caution">
    <text evidence="15">The sequence shown here is derived from an EMBL/GenBank/DDBJ whole genome shotgun (WGS) entry which is preliminary data.</text>
</comment>
<evidence type="ECO:0000256" key="4">
    <source>
        <dbReference type="ARBA" id="ARBA00006825"/>
    </source>
</evidence>
<accession>A0A644X529</accession>
<evidence type="ECO:0000256" key="3">
    <source>
        <dbReference type="ARBA" id="ARBA00005094"/>
    </source>
</evidence>
<dbReference type="Gene3D" id="1.10.1740.10">
    <property type="match status" value="1"/>
</dbReference>
<evidence type="ECO:0000256" key="1">
    <source>
        <dbReference type="ARBA" id="ARBA00001936"/>
    </source>
</evidence>
<dbReference type="SUPFAM" id="SSF69055">
    <property type="entry name" value="1-deoxy-D-xylulose-5-phosphate reductoisomerase, C-terminal domain"/>
    <property type="match status" value="1"/>
</dbReference>